<dbReference type="GeneID" id="72430843"/>
<dbReference type="PROSITE" id="PS51740">
    <property type="entry name" value="SPOVT_ABRB"/>
    <property type="match status" value="1"/>
</dbReference>
<reference evidence="3 4" key="1">
    <citation type="journal article" date="2007" name="Photosyn. Res.">
        <title>Complete nucleotide sequence of the freshwater unicellular cyanobacterium Synechococcus elongatus PCC 6301 chromosome: gene content and organization.</title>
        <authorList>
            <person name="Sugita C."/>
            <person name="Ogata K."/>
            <person name="Shikata M."/>
            <person name="Jikuya H."/>
            <person name="Takano J."/>
            <person name="Furumichi M."/>
            <person name="Kanehisa M."/>
            <person name="Omata T."/>
            <person name="Sugiura M."/>
            <person name="Sugita M."/>
        </authorList>
    </citation>
    <scope>NUCLEOTIDE SEQUENCE [LARGE SCALE GENOMIC DNA]</scope>
    <source>
        <strain evidence="4">ATCC 27144 / PCC 6301 / SAUG 1402/1</strain>
    </source>
</reference>
<dbReference type="RefSeq" id="WP_011244436.1">
    <property type="nucleotide sequence ID" value="NC_006576.1"/>
</dbReference>
<evidence type="ECO:0000259" key="2">
    <source>
        <dbReference type="PROSITE" id="PS51740"/>
    </source>
</evidence>
<dbReference type="eggNOG" id="COG2002">
    <property type="taxonomic scope" value="Bacteria"/>
</dbReference>
<dbReference type="KEGG" id="syc:syc2126_c"/>
<dbReference type="PANTHER" id="PTHR42182">
    <property type="entry name" value="SLL0359 PROTEIN"/>
    <property type="match status" value="1"/>
</dbReference>
<sequence>MTSITPLTGKALLTRLKELGNASRSETAKACGYYSITKTGRERINFTAFYEALLASKGVAFDEAAPRKGRHPSYTVRVQSNGNLLIGSAYTKQLNLQVGDEFEIKLGRRQIRLVPVNGGDDDSEE</sequence>
<organism evidence="3 4">
    <name type="scientific">Synechococcus sp. (strain ATCC 27144 / PCC 6301 / SAUG 1402/1)</name>
    <name type="common">Anacystis nidulans</name>
    <dbReference type="NCBI Taxonomy" id="269084"/>
    <lineage>
        <taxon>Bacteria</taxon>
        <taxon>Bacillati</taxon>
        <taxon>Cyanobacteriota</taxon>
        <taxon>Cyanophyceae</taxon>
        <taxon>Synechococcales</taxon>
        <taxon>Synechococcaceae</taxon>
        <taxon>Synechococcus</taxon>
    </lineage>
</organism>
<name>A0A0H3K4W6_SYNP6</name>
<keyword evidence="1" id="KW-0238">DNA-binding</keyword>
<dbReference type="AlphaFoldDB" id="A0A0H3K4W6"/>
<accession>A0A0H3K4W6</accession>
<evidence type="ECO:0000313" key="4">
    <source>
        <dbReference type="Proteomes" id="UP000001175"/>
    </source>
</evidence>
<dbReference type="Pfam" id="PF14250">
    <property type="entry name" value="AbrB-like"/>
    <property type="match status" value="1"/>
</dbReference>
<dbReference type="PANTHER" id="PTHR42182:SF1">
    <property type="entry name" value="SLL0359 PROTEIN"/>
    <property type="match status" value="1"/>
</dbReference>
<protein>
    <recommendedName>
        <fullName evidence="2">SpoVT-AbrB domain-containing protein</fullName>
    </recommendedName>
</protein>
<feature type="domain" description="SpoVT-AbrB" evidence="2">
    <location>
        <begin position="73"/>
        <end position="118"/>
    </location>
</feature>
<evidence type="ECO:0000256" key="1">
    <source>
        <dbReference type="PROSITE-ProRule" id="PRU01076"/>
    </source>
</evidence>
<dbReference type="EMBL" id="AP008231">
    <property type="protein sequence ID" value="BAD80316.1"/>
    <property type="molecule type" value="Genomic_DNA"/>
</dbReference>
<gene>
    <name evidence="3" type="ordered locus">syc2126_c</name>
</gene>
<dbReference type="InterPro" id="IPR027360">
    <property type="entry name" value="AbrB-like"/>
</dbReference>
<dbReference type="GO" id="GO:0000976">
    <property type="term" value="F:transcription cis-regulatory region binding"/>
    <property type="evidence" value="ECO:0007669"/>
    <property type="project" value="TreeGrafter"/>
</dbReference>
<dbReference type="GO" id="GO:0032993">
    <property type="term" value="C:protein-DNA complex"/>
    <property type="evidence" value="ECO:0007669"/>
    <property type="project" value="TreeGrafter"/>
</dbReference>
<dbReference type="InterPro" id="IPR007159">
    <property type="entry name" value="SpoVT-AbrB_dom"/>
</dbReference>
<dbReference type="Proteomes" id="UP000001175">
    <property type="component" value="Chromosome"/>
</dbReference>
<dbReference type="GO" id="GO:0001217">
    <property type="term" value="F:DNA-binding transcription repressor activity"/>
    <property type="evidence" value="ECO:0007669"/>
    <property type="project" value="TreeGrafter"/>
</dbReference>
<evidence type="ECO:0000313" key="3">
    <source>
        <dbReference type="EMBL" id="BAD80316.1"/>
    </source>
</evidence>
<proteinExistence type="predicted"/>